<dbReference type="EMBL" id="CP009962">
    <property type="protein sequence ID" value="AIY42860.1"/>
    <property type="molecule type" value="Genomic_DNA"/>
</dbReference>
<keyword evidence="9" id="KW-1185">Reference proteome</keyword>
<evidence type="ECO:0000256" key="1">
    <source>
        <dbReference type="ARBA" id="ARBA00004141"/>
    </source>
</evidence>
<dbReference type="GO" id="GO:0043190">
    <property type="term" value="C:ATP-binding cassette (ABC) transporter complex"/>
    <property type="evidence" value="ECO:0007669"/>
    <property type="project" value="InterPro"/>
</dbReference>
<dbReference type="InterPro" id="IPR037294">
    <property type="entry name" value="ABC_BtuC-like"/>
</dbReference>
<protein>
    <submittedName>
        <fullName evidence="8">Zinc ABC transporter</fullName>
    </submittedName>
</protein>
<evidence type="ECO:0000256" key="6">
    <source>
        <dbReference type="RuleBase" id="RU003943"/>
    </source>
</evidence>
<evidence type="ECO:0000313" key="9">
    <source>
        <dbReference type="Proteomes" id="UP000030302"/>
    </source>
</evidence>
<evidence type="ECO:0000256" key="3">
    <source>
        <dbReference type="ARBA" id="ARBA00022692"/>
    </source>
</evidence>
<dbReference type="OrthoDB" id="9804300at2"/>
<evidence type="ECO:0000256" key="4">
    <source>
        <dbReference type="ARBA" id="ARBA00022989"/>
    </source>
</evidence>
<keyword evidence="4 7" id="KW-1133">Transmembrane helix</keyword>
<evidence type="ECO:0000313" key="8">
    <source>
        <dbReference type="EMBL" id="AIY42860.1"/>
    </source>
</evidence>
<evidence type="ECO:0000256" key="7">
    <source>
        <dbReference type="SAM" id="Phobius"/>
    </source>
</evidence>
<dbReference type="Pfam" id="PF00950">
    <property type="entry name" value="ABC-3"/>
    <property type="match status" value="1"/>
</dbReference>
<evidence type="ECO:0000256" key="2">
    <source>
        <dbReference type="ARBA" id="ARBA00008034"/>
    </source>
</evidence>
<dbReference type="SUPFAM" id="SSF81345">
    <property type="entry name" value="ABC transporter involved in vitamin B12 uptake, BtuC"/>
    <property type="match status" value="1"/>
</dbReference>
<feature type="transmembrane region" description="Helical" evidence="7">
    <location>
        <begin position="27"/>
        <end position="45"/>
    </location>
</feature>
<dbReference type="PANTHER" id="PTHR30477">
    <property type="entry name" value="ABC-TRANSPORTER METAL-BINDING PROTEIN"/>
    <property type="match status" value="1"/>
</dbReference>
<keyword evidence="5 7" id="KW-0472">Membrane</keyword>
<dbReference type="AlphaFoldDB" id="A0A0A1FGM6"/>
<gene>
    <name evidence="8" type="primary">znuB</name>
    <name evidence="8" type="ORF">LT85_3702</name>
</gene>
<feature type="transmembrane region" description="Helical" evidence="7">
    <location>
        <begin position="236"/>
        <end position="258"/>
    </location>
</feature>
<dbReference type="Proteomes" id="UP000030302">
    <property type="component" value="Chromosome"/>
</dbReference>
<organism evidence="8 9">
    <name type="scientific">Collimonas arenae</name>
    <dbReference type="NCBI Taxonomy" id="279058"/>
    <lineage>
        <taxon>Bacteria</taxon>
        <taxon>Pseudomonadati</taxon>
        <taxon>Pseudomonadota</taxon>
        <taxon>Betaproteobacteria</taxon>
        <taxon>Burkholderiales</taxon>
        <taxon>Oxalobacteraceae</taxon>
        <taxon>Collimonas</taxon>
    </lineage>
</organism>
<feature type="transmembrane region" description="Helical" evidence="7">
    <location>
        <begin position="78"/>
        <end position="97"/>
    </location>
</feature>
<dbReference type="RefSeq" id="WP_038491687.1">
    <property type="nucleotide sequence ID" value="NZ_CP009962.1"/>
</dbReference>
<feature type="transmembrane region" description="Helical" evidence="7">
    <location>
        <begin position="188"/>
        <end position="206"/>
    </location>
</feature>
<comment type="subcellular location">
    <subcellularLocation>
        <location evidence="6">Cell membrane</location>
        <topology evidence="6">Multi-pass membrane protein</topology>
    </subcellularLocation>
    <subcellularLocation>
        <location evidence="1">Membrane</location>
        <topology evidence="1">Multi-pass membrane protein</topology>
    </subcellularLocation>
</comment>
<dbReference type="Gene3D" id="1.10.3470.10">
    <property type="entry name" value="ABC transporter involved in vitamin B12 uptake, BtuC"/>
    <property type="match status" value="1"/>
</dbReference>
<name>A0A0A1FGM6_9BURK</name>
<dbReference type="GO" id="GO:0010043">
    <property type="term" value="P:response to zinc ion"/>
    <property type="evidence" value="ECO:0007669"/>
    <property type="project" value="TreeGrafter"/>
</dbReference>
<keyword evidence="3 6" id="KW-0812">Transmembrane</keyword>
<comment type="similarity">
    <text evidence="2 6">Belongs to the ABC-3 integral membrane protein family.</text>
</comment>
<dbReference type="GO" id="GO:0055085">
    <property type="term" value="P:transmembrane transport"/>
    <property type="evidence" value="ECO:0007669"/>
    <property type="project" value="InterPro"/>
</dbReference>
<dbReference type="HOGENOM" id="CLU_028808_4_2_4"/>
<reference evidence="9" key="1">
    <citation type="journal article" date="2014" name="Soil Biol. Biochem.">
        <title>Structure and function of bacterial communities in ageing soils: Insights from the Mendocino ecological staircase.</title>
        <authorList>
            <person name="Uroz S."/>
            <person name="Tech J.J."/>
            <person name="Sawaya N.A."/>
            <person name="Frey-Klett P."/>
            <person name="Leveau J.H.J."/>
        </authorList>
    </citation>
    <scope>NUCLEOTIDE SEQUENCE [LARGE SCALE GENOMIC DNA]</scope>
    <source>
        <strain evidence="9">Cal35</strain>
    </source>
</reference>
<feature type="transmembrane region" description="Helical" evidence="7">
    <location>
        <begin position="109"/>
        <end position="128"/>
    </location>
</feature>
<dbReference type="KEGG" id="care:LT85_3702"/>
<evidence type="ECO:0000256" key="5">
    <source>
        <dbReference type="ARBA" id="ARBA00023136"/>
    </source>
</evidence>
<feature type="transmembrane region" description="Helical" evidence="7">
    <location>
        <begin position="264"/>
        <end position="285"/>
    </location>
</feature>
<dbReference type="PANTHER" id="PTHR30477:SF13">
    <property type="entry name" value="IRON TRANSPORT SYSTEM MEMBRANE PROTEIN HI_0360-RELATED"/>
    <property type="match status" value="1"/>
</dbReference>
<accession>A0A0A1FGM6</accession>
<dbReference type="STRING" id="279058.LT85_3702"/>
<proteinExistence type="inferred from homology"/>
<dbReference type="InterPro" id="IPR001626">
    <property type="entry name" value="ABC_TroCD"/>
</dbReference>
<sequence>MSVFSWLHTVQQLAWAPFAEFAFMRRALIGTLALAFSSAPLGVLLTLRHMSLFGDALSHAVLPGVAIGFILFGLSLPALSIGGFLAGVIVVCIAARISRHTGLKEDASLASVYLIALALGVMLISMNGSKLDLLHILFGNVLGVDRDGLLLVAGVSTFSLLAGALAYRGLLLESFDPSYLAASGRRGAMYQHMFLMLVVMNLVASFQTLGTLMAVGLMMLPAVSARLWHDTLPAQLLNSAIQAALAAYAGLLVSYYTAAPSGPAIIICAAACYLVSLLIAPHGCLPRVWRRPAELAE</sequence>
<feature type="transmembrane region" description="Helical" evidence="7">
    <location>
        <begin position="148"/>
        <end position="167"/>
    </location>
</feature>
<keyword evidence="6" id="KW-0813">Transport</keyword>